<evidence type="ECO:0000313" key="2">
    <source>
        <dbReference type="Proteomes" id="UP000784294"/>
    </source>
</evidence>
<gene>
    <name evidence="1" type="ORF">PXEA_LOCUS3823</name>
</gene>
<reference evidence="1" key="1">
    <citation type="submission" date="2018-11" db="EMBL/GenBank/DDBJ databases">
        <authorList>
            <consortium name="Pathogen Informatics"/>
        </authorList>
    </citation>
    <scope>NUCLEOTIDE SEQUENCE</scope>
</reference>
<dbReference type="AlphaFoldDB" id="A0A3S4ZRU9"/>
<keyword evidence="2" id="KW-1185">Reference proteome</keyword>
<name>A0A3S4ZRU9_9PLAT</name>
<accession>A0A3S4ZRU9</accession>
<protein>
    <submittedName>
        <fullName evidence="1">Uncharacterized protein</fullName>
    </submittedName>
</protein>
<organism evidence="1 2">
    <name type="scientific">Protopolystoma xenopodis</name>
    <dbReference type="NCBI Taxonomy" id="117903"/>
    <lineage>
        <taxon>Eukaryota</taxon>
        <taxon>Metazoa</taxon>
        <taxon>Spiralia</taxon>
        <taxon>Lophotrochozoa</taxon>
        <taxon>Platyhelminthes</taxon>
        <taxon>Monogenea</taxon>
        <taxon>Polyopisthocotylea</taxon>
        <taxon>Polystomatidea</taxon>
        <taxon>Polystomatidae</taxon>
        <taxon>Protopolystoma</taxon>
    </lineage>
</organism>
<proteinExistence type="predicted"/>
<evidence type="ECO:0000313" key="1">
    <source>
        <dbReference type="EMBL" id="VEL10383.1"/>
    </source>
</evidence>
<dbReference type="EMBL" id="CAAALY010008859">
    <property type="protein sequence ID" value="VEL10383.1"/>
    <property type="molecule type" value="Genomic_DNA"/>
</dbReference>
<comment type="caution">
    <text evidence="1">The sequence shown here is derived from an EMBL/GenBank/DDBJ whole genome shotgun (WGS) entry which is preliminary data.</text>
</comment>
<dbReference type="Proteomes" id="UP000784294">
    <property type="component" value="Unassembled WGS sequence"/>
</dbReference>
<sequence length="119" mass="13235">MTLALTGFSGTAYLDKTYTSFGTWALADYAYLHFQLATCVLQDEPAYIRRFFADPPESTQSESARSLHPTGFSQIFPIIQGRSDKKPYTTRWLSAKPPSTSNTTIAKFAAAVENPLLFL</sequence>